<gene>
    <name evidence="1" type="ORF">BpHYR1_014571</name>
</gene>
<dbReference type="EMBL" id="REGN01003323">
    <property type="protein sequence ID" value="RNA23232.1"/>
    <property type="molecule type" value="Genomic_DNA"/>
</dbReference>
<sequence length="523" mass="59881">MFKWKNNGGKKPFPVDNPVFYKSFFHLQEEDGTINKNVIKDVYVLVNKEIPVLIHYLDKTKDGNCEIDYKTGPHGNIKNKNNEPSYQRTLPSVLTELREKVTSNVPHLVYKDFSKKKRFSFDELANIHLMHISLGFPNLIVTAPDIRIVGIDDEFLKETKKTLTETHNEFWRFIQAILPEIEEVGFIVTDCEDGFPYAVKPIAKRLFNTFSGLTTNQSEGLNNLLKMINTRNEVPLDVIVLSVHQLSIYYSNEVKLGFGNRGNNRLKPEFQEMCFLDTRYINIRESMAPSDVVKSLTCDRQKLLKLCGVSFTPINTSEESSSEASEAEYVFEDLEYRSIDRSLNVEYQLDDVVENINELFLHDNEQEDNSQKTLSQLTKTATSTLNATLDCISSDGEELEEEQPFELKNRYNLKIARALWFLYFITDEKNNCLQVKLLPKPTSTCLEKQNCSHILAVQSINGIDISNSYKMPNITQMTKAKNSGSTGRKRKGHAVNTIEPLSSQTYIVTVLIEPHAIDFLENL</sequence>
<evidence type="ECO:0000313" key="1">
    <source>
        <dbReference type="EMBL" id="RNA23232.1"/>
    </source>
</evidence>
<keyword evidence="2" id="KW-1185">Reference proteome</keyword>
<dbReference type="AlphaFoldDB" id="A0A3M7RI33"/>
<dbReference type="STRING" id="10195.A0A3M7RI33"/>
<name>A0A3M7RI33_BRAPC</name>
<evidence type="ECO:0000313" key="2">
    <source>
        <dbReference type="Proteomes" id="UP000276133"/>
    </source>
</evidence>
<reference evidence="1 2" key="1">
    <citation type="journal article" date="2018" name="Sci. Rep.">
        <title>Genomic signatures of local adaptation to the degree of environmental predictability in rotifers.</title>
        <authorList>
            <person name="Franch-Gras L."/>
            <person name="Hahn C."/>
            <person name="Garcia-Roger E.M."/>
            <person name="Carmona M.J."/>
            <person name="Serra M."/>
            <person name="Gomez A."/>
        </authorList>
    </citation>
    <scope>NUCLEOTIDE SEQUENCE [LARGE SCALE GENOMIC DNA]</scope>
    <source>
        <strain evidence="1">HYR1</strain>
    </source>
</reference>
<dbReference type="OrthoDB" id="5791190at2759"/>
<proteinExistence type="predicted"/>
<accession>A0A3M7RI33</accession>
<comment type="caution">
    <text evidence="1">The sequence shown here is derived from an EMBL/GenBank/DDBJ whole genome shotgun (WGS) entry which is preliminary data.</text>
</comment>
<protein>
    <submittedName>
        <fullName evidence="1">Uncharacterized protein</fullName>
    </submittedName>
</protein>
<dbReference type="Proteomes" id="UP000276133">
    <property type="component" value="Unassembled WGS sequence"/>
</dbReference>
<organism evidence="1 2">
    <name type="scientific">Brachionus plicatilis</name>
    <name type="common">Marine rotifer</name>
    <name type="synonym">Brachionus muelleri</name>
    <dbReference type="NCBI Taxonomy" id="10195"/>
    <lineage>
        <taxon>Eukaryota</taxon>
        <taxon>Metazoa</taxon>
        <taxon>Spiralia</taxon>
        <taxon>Gnathifera</taxon>
        <taxon>Rotifera</taxon>
        <taxon>Eurotatoria</taxon>
        <taxon>Monogononta</taxon>
        <taxon>Pseudotrocha</taxon>
        <taxon>Ploima</taxon>
        <taxon>Brachionidae</taxon>
        <taxon>Brachionus</taxon>
    </lineage>
</organism>